<dbReference type="SUPFAM" id="SSF81301">
    <property type="entry name" value="Nucleotidyltransferase"/>
    <property type="match status" value="1"/>
</dbReference>
<comment type="caution">
    <text evidence="1">The sequence shown here is derived from an EMBL/GenBank/DDBJ whole genome shotgun (WGS) entry which is preliminary data.</text>
</comment>
<dbReference type="EMBL" id="PFPO01000064">
    <property type="protein sequence ID" value="PIZ98799.1"/>
    <property type="molecule type" value="Genomic_DNA"/>
</dbReference>
<dbReference type="InterPro" id="IPR043519">
    <property type="entry name" value="NT_sf"/>
</dbReference>
<dbReference type="Proteomes" id="UP000230405">
    <property type="component" value="Unassembled WGS sequence"/>
</dbReference>
<evidence type="ECO:0008006" key="3">
    <source>
        <dbReference type="Google" id="ProtNLM"/>
    </source>
</evidence>
<protein>
    <recommendedName>
        <fullName evidence="3">Polymerase beta nucleotidyltransferase domain-containing protein</fullName>
    </recommendedName>
</protein>
<dbReference type="AlphaFoldDB" id="A0A2M7VEA1"/>
<organism evidence="1 2">
    <name type="scientific">Candidatus Komeilibacteria bacterium CG_4_10_14_0_2_um_filter_37_10</name>
    <dbReference type="NCBI Taxonomy" id="1974470"/>
    <lineage>
        <taxon>Bacteria</taxon>
        <taxon>Candidatus Komeiliibacteriota</taxon>
    </lineage>
</organism>
<gene>
    <name evidence="1" type="ORF">COX77_03420</name>
</gene>
<proteinExistence type="predicted"/>
<dbReference type="Gene3D" id="3.30.460.10">
    <property type="entry name" value="Beta Polymerase, domain 2"/>
    <property type="match status" value="1"/>
</dbReference>
<evidence type="ECO:0000313" key="2">
    <source>
        <dbReference type="Proteomes" id="UP000230405"/>
    </source>
</evidence>
<sequence>MLRLRWWLKKYPLKLFMENLEQKYQLVLKESTENENIIGLFFGGSHGKSNDFITQYSDMDIYVILSDSALKEVKEKMESYLSDSFEIKVLSLTELKNHAIWGSDHEWDRYNFAHNKQ</sequence>
<accession>A0A2M7VEA1</accession>
<name>A0A2M7VEA1_9BACT</name>
<evidence type="ECO:0000313" key="1">
    <source>
        <dbReference type="EMBL" id="PIZ98799.1"/>
    </source>
</evidence>
<reference evidence="2" key="1">
    <citation type="submission" date="2017-09" db="EMBL/GenBank/DDBJ databases">
        <title>Depth-based differentiation of microbial function through sediment-hosted aquifers and enrichment of novel symbionts in the deep terrestrial subsurface.</title>
        <authorList>
            <person name="Probst A.J."/>
            <person name="Ladd B."/>
            <person name="Jarett J.K."/>
            <person name="Geller-Mcgrath D.E."/>
            <person name="Sieber C.M.K."/>
            <person name="Emerson J.B."/>
            <person name="Anantharaman K."/>
            <person name="Thomas B.C."/>
            <person name="Malmstrom R."/>
            <person name="Stieglmeier M."/>
            <person name="Klingl A."/>
            <person name="Woyke T."/>
            <person name="Ryan C.M."/>
            <person name="Banfield J.F."/>
        </authorList>
    </citation>
    <scope>NUCLEOTIDE SEQUENCE [LARGE SCALE GENOMIC DNA]</scope>
</reference>